<organism evidence="1">
    <name type="scientific">marine sediment metagenome</name>
    <dbReference type="NCBI Taxonomy" id="412755"/>
    <lineage>
        <taxon>unclassified sequences</taxon>
        <taxon>metagenomes</taxon>
        <taxon>ecological metagenomes</taxon>
    </lineage>
</organism>
<sequence length="37" mass="4083">GFKNANIINTIKMILKKKKPSGASDWKFYNKGGIASL</sequence>
<reference evidence="1" key="1">
    <citation type="journal article" date="2014" name="Front. Microbiol.">
        <title>High frequency of phylogenetically diverse reductive dehalogenase-homologous genes in deep subseafloor sedimentary metagenomes.</title>
        <authorList>
            <person name="Kawai M."/>
            <person name="Futagami T."/>
            <person name="Toyoda A."/>
            <person name="Takaki Y."/>
            <person name="Nishi S."/>
            <person name="Hori S."/>
            <person name="Arai W."/>
            <person name="Tsubouchi T."/>
            <person name="Morono Y."/>
            <person name="Uchiyama I."/>
            <person name="Ito T."/>
            <person name="Fujiyama A."/>
            <person name="Inagaki F."/>
            <person name="Takami H."/>
        </authorList>
    </citation>
    <scope>NUCLEOTIDE SEQUENCE</scope>
    <source>
        <strain evidence="1">Expedition CK06-06</strain>
    </source>
</reference>
<gene>
    <name evidence="1" type="ORF">S01H1_59019</name>
</gene>
<dbReference type="AlphaFoldDB" id="X0WLV2"/>
<protein>
    <submittedName>
        <fullName evidence="1">Uncharacterized protein</fullName>
    </submittedName>
</protein>
<evidence type="ECO:0000313" key="1">
    <source>
        <dbReference type="EMBL" id="GAG24212.1"/>
    </source>
</evidence>
<name>X0WLV2_9ZZZZ</name>
<proteinExistence type="predicted"/>
<dbReference type="EMBL" id="BARS01038577">
    <property type="protein sequence ID" value="GAG24212.1"/>
    <property type="molecule type" value="Genomic_DNA"/>
</dbReference>
<comment type="caution">
    <text evidence="1">The sequence shown here is derived from an EMBL/GenBank/DDBJ whole genome shotgun (WGS) entry which is preliminary data.</text>
</comment>
<feature type="non-terminal residue" evidence="1">
    <location>
        <position position="1"/>
    </location>
</feature>
<accession>X0WLV2</accession>